<name>A0ABW0AN52_9ACTN</name>
<organism evidence="6 7">
    <name type="scientific">Streptomyces amakusaensis</name>
    <dbReference type="NCBI Taxonomy" id="67271"/>
    <lineage>
        <taxon>Bacteria</taxon>
        <taxon>Bacillati</taxon>
        <taxon>Actinomycetota</taxon>
        <taxon>Actinomycetes</taxon>
        <taxon>Kitasatosporales</taxon>
        <taxon>Streptomycetaceae</taxon>
        <taxon>Streptomyces</taxon>
    </lineage>
</organism>
<sequence>MSEQPITIIGLGPMGRAMAGAFLAKGHPVTVWNRTASRADDLVARGAVLAATPAGALSAGELAILSLTDYDAMYAILEPAAAALPGKTLVNLGSDTPDKARAAAAWAAGHGAHHLTGGVQASPEGIGRPESFTYYSGPKDVFEANRAVLEVLTRADYRGEDPGLAALYYQLQLGLFWTTSLAFLHALAVAEKSGISAGEILPDLSGTVAGMTGIFGFYASRVDAGQHTGDADRLSMGAASVDHVARTARDAGVDDSLPAAVLAVFERGIAAGHADDGFTRLIEHLANPGVADPGPYASPPAGPGSAARTSSSW</sequence>
<dbReference type="PIRSF" id="PIRSF000103">
    <property type="entry name" value="HIBADH"/>
    <property type="match status" value="1"/>
</dbReference>
<dbReference type="InterPro" id="IPR006115">
    <property type="entry name" value="6PGDH_NADP-bd"/>
</dbReference>
<reference evidence="7" key="1">
    <citation type="journal article" date="2019" name="Int. J. Syst. Evol. Microbiol.">
        <title>The Global Catalogue of Microorganisms (GCM) 10K type strain sequencing project: providing services to taxonomists for standard genome sequencing and annotation.</title>
        <authorList>
            <consortium name="The Broad Institute Genomics Platform"/>
            <consortium name="The Broad Institute Genome Sequencing Center for Infectious Disease"/>
            <person name="Wu L."/>
            <person name="Ma J."/>
        </authorList>
    </citation>
    <scope>NUCLEOTIDE SEQUENCE [LARGE SCALE GENOMIC DNA]</scope>
    <source>
        <strain evidence="7">PCU 266</strain>
    </source>
</reference>
<dbReference type="InterPro" id="IPR051265">
    <property type="entry name" value="HIBADH-related_NP60_sf"/>
</dbReference>
<evidence type="ECO:0000259" key="5">
    <source>
        <dbReference type="Pfam" id="PF21761"/>
    </source>
</evidence>
<accession>A0ABW0AN52</accession>
<comment type="caution">
    <text evidence="6">The sequence shown here is derived from an EMBL/GenBank/DDBJ whole genome shotgun (WGS) entry which is preliminary data.</text>
</comment>
<dbReference type="GO" id="GO:0016491">
    <property type="term" value="F:oxidoreductase activity"/>
    <property type="evidence" value="ECO:0007669"/>
    <property type="project" value="UniProtKB-KW"/>
</dbReference>
<dbReference type="PANTHER" id="PTHR43580:SF2">
    <property type="entry name" value="CYTOKINE-LIKE NUCLEAR FACTOR N-PAC"/>
    <property type="match status" value="1"/>
</dbReference>
<dbReference type="InterPro" id="IPR048666">
    <property type="entry name" value="RedAm-like_C"/>
</dbReference>
<dbReference type="EC" id="1.1.-.-" evidence="6"/>
<comment type="similarity">
    <text evidence="1">Belongs to the HIBADH-related family.</text>
</comment>
<evidence type="ECO:0000256" key="3">
    <source>
        <dbReference type="SAM" id="MobiDB-lite"/>
    </source>
</evidence>
<dbReference type="Pfam" id="PF03446">
    <property type="entry name" value="NAD_binding_2"/>
    <property type="match status" value="1"/>
</dbReference>
<dbReference type="RefSeq" id="WP_344479950.1">
    <property type="nucleotide sequence ID" value="NZ_BAAASB010000013.1"/>
</dbReference>
<gene>
    <name evidence="6" type="ORF">ACFPRH_16795</name>
</gene>
<dbReference type="InterPro" id="IPR015815">
    <property type="entry name" value="HIBADH-related"/>
</dbReference>
<feature type="domain" description="NADPH-dependent reductive aminase-like C-terminal" evidence="5">
    <location>
        <begin position="161"/>
        <end position="286"/>
    </location>
</feature>
<dbReference type="InterPro" id="IPR036291">
    <property type="entry name" value="NAD(P)-bd_dom_sf"/>
</dbReference>
<evidence type="ECO:0000256" key="1">
    <source>
        <dbReference type="ARBA" id="ARBA00009080"/>
    </source>
</evidence>
<evidence type="ECO:0000256" key="2">
    <source>
        <dbReference type="ARBA" id="ARBA00023002"/>
    </source>
</evidence>
<feature type="region of interest" description="Disordered" evidence="3">
    <location>
        <begin position="291"/>
        <end position="313"/>
    </location>
</feature>
<dbReference type="Pfam" id="PF21761">
    <property type="entry name" value="RedAm-like_C"/>
    <property type="match status" value="1"/>
</dbReference>
<feature type="compositionally biased region" description="Low complexity" evidence="3">
    <location>
        <begin position="303"/>
        <end position="313"/>
    </location>
</feature>
<dbReference type="EMBL" id="JBHSKP010000009">
    <property type="protein sequence ID" value="MFC5153395.1"/>
    <property type="molecule type" value="Genomic_DNA"/>
</dbReference>
<dbReference type="SUPFAM" id="SSF48179">
    <property type="entry name" value="6-phosphogluconate dehydrogenase C-terminal domain-like"/>
    <property type="match status" value="1"/>
</dbReference>
<dbReference type="Gene3D" id="1.10.1040.10">
    <property type="entry name" value="N-(1-d-carboxylethyl)-l-norvaline Dehydrogenase, domain 2"/>
    <property type="match status" value="1"/>
</dbReference>
<dbReference type="Gene3D" id="3.40.50.720">
    <property type="entry name" value="NAD(P)-binding Rossmann-like Domain"/>
    <property type="match status" value="1"/>
</dbReference>
<dbReference type="InterPro" id="IPR008927">
    <property type="entry name" value="6-PGluconate_DH-like_C_sf"/>
</dbReference>
<keyword evidence="2 6" id="KW-0560">Oxidoreductase</keyword>
<protein>
    <submittedName>
        <fullName evidence="6">NAD(P)-dependent oxidoreductase</fullName>
        <ecNumber evidence="6">1.1.-.-</ecNumber>
    </submittedName>
</protein>
<evidence type="ECO:0000259" key="4">
    <source>
        <dbReference type="Pfam" id="PF03446"/>
    </source>
</evidence>
<feature type="domain" description="6-phosphogluconate dehydrogenase NADP-binding" evidence="4">
    <location>
        <begin position="6"/>
        <end position="153"/>
    </location>
</feature>
<dbReference type="Proteomes" id="UP001596160">
    <property type="component" value="Unassembled WGS sequence"/>
</dbReference>
<evidence type="ECO:0000313" key="7">
    <source>
        <dbReference type="Proteomes" id="UP001596160"/>
    </source>
</evidence>
<evidence type="ECO:0000313" key="6">
    <source>
        <dbReference type="EMBL" id="MFC5153395.1"/>
    </source>
</evidence>
<dbReference type="PANTHER" id="PTHR43580">
    <property type="entry name" value="OXIDOREDUCTASE GLYR1-RELATED"/>
    <property type="match status" value="1"/>
</dbReference>
<dbReference type="InterPro" id="IPR013328">
    <property type="entry name" value="6PGD_dom2"/>
</dbReference>
<dbReference type="SUPFAM" id="SSF51735">
    <property type="entry name" value="NAD(P)-binding Rossmann-fold domains"/>
    <property type="match status" value="1"/>
</dbReference>
<proteinExistence type="inferred from homology"/>
<keyword evidence="7" id="KW-1185">Reference proteome</keyword>